<accession>A0ABQ5MLX5</accession>
<proteinExistence type="predicted"/>
<evidence type="ECO:0008006" key="3">
    <source>
        <dbReference type="Google" id="ProtNLM"/>
    </source>
</evidence>
<gene>
    <name evidence="1" type="ORF">Y10_27670</name>
</gene>
<evidence type="ECO:0000313" key="1">
    <source>
        <dbReference type="EMBL" id="GLB50399.1"/>
    </source>
</evidence>
<protein>
    <recommendedName>
        <fullName evidence="3">Sensor of ECF-type sigma factor</fullName>
    </recommendedName>
</protein>
<reference evidence="1" key="1">
    <citation type="submission" date="2022-07" db="EMBL/GenBank/DDBJ databases">
        <title>Taxonomy of Novel Oxalotrophic and Methylotrophic Bacteria.</title>
        <authorList>
            <person name="Sahin N."/>
            <person name="Tani A."/>
        </authorList>
    </citation>
    <scope>NUCLEOTIDE SEQUENCE</scope>
    <source>
        <strain evidence="1">Y10</strain>
    </source>
</reference>
<evidence type="ECO:0000313" key="2">
    <source>
        <dbReference type="Proteomes" id="UP001143543"/>
    </source>
</evidence>
<keyword evidence="2" id="KW-1185">Reference proteome</keyword>
<name>A0ABQ5MLX5_9FLAO</name>
<dbReference type="Proteomes" id="UP001143543">
    <property type="component" value="Unassembled WGS sequence"/>
</dbReference>
<sequence length="157" mass="18827">MKTKKYMKLKVFIALFLGFIAVGWAQKPDYKEKIKTMKIAYITDHLGLTPEQAEKFWPVYNKYDERIFELHHEERKIVKHQLNEESIEKLSEEEAQQLIDRLIYLENELLKQHKQMNADLKKILSAKEIVLLKKIEDDFMRELLWKLKGKKDKGGKH</sequence>
<comment type="caution">
    <text evidence="1">The sequence shown here is derived from an EMBL/GenBank/DDBJ whole genome shotgun (WGS) entry which is preliminary data.</text>
</comment>
<dbReference type="EMBL" id="BRVO01000003">
    <property type="protein sequence ID" value="GLB50399.1"/>
    <property type="molecule type" value="Genomic_DNA"/>
</dbReference>
<organism evidence="1 2">
    <name type="scientific">Neptunitalea lumnitzerae</name>
    <dbReference type="NCBI Taxonomy" id="2965509"/>
    <lineage>
        <taxon>Bacteria</taxon>
        <taxon>Pseudomonadati</taxon>
        <taxon>Bacteroidota</taxon>
        <taxon>Flavobacteriia</taxon>
        <taxon>Flavobacteriales</taxon>
        <taxon>Flavobacteriaceae</taxon>
        <taxon>Neptunitalea</taxon>
    </lineage>
</organism>